<evidence type="ECO:0000313" key="1">
    <source>
        <dbReference type="EMBL" id="MFD1947797.1"/>
    </source>
</evidence>
<keyword evidence="1" id="KW-0540">Nuclease</keyword>
<protein>
    <submittedName>
        <fullName evidence="1">Homing endonuclease associated repeat-containing protein</fullName>
    </submittedName>
</protein>
<keyword evidence="2" id="KW-1185">Reference proteome</keyword>
<evidence type="ECO:0000313" key="2">
    <source>
        <dbReference type="Proteomes" id="UP001597351"/>
    </source>
</evidence>
<dbReference type="Pfam" id="PF18780">
    <property type="entry name" value="HNH_repeat"/>
    <property type="match status" value="1"/>
</dbReference>
<gene>
    <name evidence="1" type="ORF">ACFSDE_13435</name>
</gene>
<dbReference type="Proteomes" id="UP001597351">
    <property type="component" value="Unassembled WGS sequence"/>
</dbReference>
<name>A0ABW4TQG5_9ACTN</name>
<organism evidence="1 2">
    <name type="scientific">Nocardioides aestuarii</name>
    <dbReference type="NCBI Taxonomy" id="252231"/>
    <lineage>
        <taxon>Bacteria</taxon>
        <taxon>Bacillati</taxon>
        <taxon>Actinomycetota</taxon>
        <taxon>Actinomycetes</taxon>
        <taxon>Propionibacteriales</taxon>
        <taxon>Nocardioidaceae</taxon>
        <taxon>Nocardioides</taxon>
    </lineage>
</organism>
<dbReference type="InterPro" id="IPR041025">
    <property type="entry name" value="HNH_repeat"/>
</dbReference>
<reference evidence="2" key="1">
    <citation type="journal article" date="2019" name="Int. J. Syst. Evol. Microbiol.">
        <title>The Global Catalogue of Microorganisms (GCM) 10K type strain sequencing project: providing services to taxonomists for standard genome sequencing and annotation.</title>
        <authorList>
            <consortium name="The Broad Institute Genomics Platform"/>
            <consortium name="The Broad Institute Genome Sequencing Center for Infectious Disease"/>
            <person name="Wu L."/>
            <person name="Ma J."/>
        </authorList>
    </citation>
    <scope>NUCLEOTIDE SEQUENCE [LARGE SCALE GENOMIC DNA]</scope>
    <source>
        <strain evidence="2">CGMCC 1.12477</strain>
    </source>
</reference>
<dbReference type="RefSeq" id="WP_343919221.1">
    <property type="nucleotide sequence ID" value="NZ_BAAAJT010000002.1"/>
</dbReference>
<dbReference type="GO" id="GO:0004519">
    <property type="term" value="F:endonuclease activity"/>
    <property type="evidence" value="ECO:0007669"/>
    <property type="project" value="UniProtKB-KW"/>
</dbReference>
<accession>A0ABW4TQG5</accession>
<proteinExistence type="predicted"/>
<keyword evidence="1" id="KW-0255">Endonuclease</keyword>
<keyword evidence="1" id="KW-0378">Hydrolase</keyword>
<sequence>MVQQRYSDEQMLRGLREVAALVGQPMSTGAYERVQRARGLPTWLAIVHRFGSWNEACAAAGLATNAQRAGRSASWNETSVAAAVAEFLADPEAGGQSFAAYAAWAKGRHEVPSGQTVRNVFGGWNVAKVAAASR</sequence>
<comment type="caution">
    <text evidence="1">The sequence shown here is derived from an EMBL/GenBank/DDBJ whole genome shotgun (WGS) entry which is preliminary data.</text>
</comment>
<dbReference type="EMBL" id="JBHUGD010000003">
    <property type="protein sequence ID" value="MFD1947797.1"/>
    <property type="molecule type" value="Genomic_DNA"/>
</dbReference>